<reference evidence="4" key="1">
    <citation type="journal article" date="2018" name="Gigascience">
        <title>Genome assembly of the Pink Ipe (Handroanthus impetiginosus, Bignoniaceae), a highly valued, ecologically keystone Neotropical timber forest tree.</title>
        <authorList>
            <person name="Silva-Junior O.B."/>
            <person name="Grattapaglia D."/>
            <person name="Novaes E."/>
            <person name="Collevatti R.G."/>
        </authorList>
    </citation>
    <scope>NUCLEOTIDE SEQUENCE [LARGE SCALE GENOMIC DNA]</scope>
    <source>
        <strain evidence="4">cv. UFG-1</strain>
    </source>
</reference>
<sequence length="801" mass="93537">MVYFKDVSPFLGSHQLIIRDDESQSVDKGTCLVVRTSIAGRYVRPWPQLTNLLYLKDWSQEVSFSKTSKAWILLAAHHQHSNELIRDQKLCSSDQGGRRLSNKDFLPTLGRRIIQEKARWGDVLQFAGESQYIKGYWEWTEDVLSRCRHKLDAAQIYDSVYASLFIPRFCKYLFHAYHLLRKSAVGDQFFRVSLEMWILFWSKKDMKYRQPPPRKEKKKTRPKSTHNPSGDFDAHQGWTTIEEAPFSKLGLDRKLRDETYLDAYLACWLCNFVLPIDDVGSIRPTTFKIASMMATGRKGLNKVSTSPRPTRVSYPFPVHFIYAWLAYYFKTHYSVPQDLRGPKMTQFSGEGGVRYFDPKKARKRIHKGDYAHWTYNMITKKQNLLFVDDGKAKELEQDYFIAIRSNYLTLRQGEHFVIESYSPHRFSHQFRYYKEVPGVLKHDFRQVNLEDGLRYWRLCTLSKSMSKVWFPNMPPNVKKFSSENYKQWWANIHGDYFDENLESLISLKPTVQAKNNDQNERANPPMVKDHDVQIVKITESLEANKKKSASHPVEKSNTDHHWKRPKRDSKTFKQTEADGDETGSNQTQAFAKKLEKEIFGINDDEESKDSQASSTKLNSYTQVAMKVSKEVVDSPKIQCIDVSIFEGKKLVLNTQKKFLQILSFDKFDISHLEERLKMLFDRAAAYDTARSASLNKAYKKILARQTKEAKDRLHETRIKENKAKEELNNLEERKRNFVQVEVREIEEEITTIENTYSLSDDVAEDLSITMKQVEVAKRRVGEFETLCLKTIFVSSLIFCAF</sequence>
<comment type="caution">
    <text evidence="3">The sequence shown here is derived from an EMBL/GenBank/DDBJ whole genome shotgun (WGS) entry which is preliminary data.</text>
</comment>
<evidence type="ECO:0000313" key="4">
    <source>
        <dbReference type="Proteomes" id="UP000231279"/>
    </source>
</evidence>
<protein>
    <recommendedName>
        <fullName evidence="5">Aminotransferase-like plant mobile domain-containing protein</fullName>
    </recommendedName>
</protein>
<evidence type="ECO:0008006" key="5">
    <source>
        <dbReference type="Google" id="ProtNLM"/>
    </source>
</evidence>
<keyword evidence="1" id="KW-0175">Coiled coil</keyword>
<evidence type="ECO:0000256" key="1">
    <source>
        <dbReference type="SAM" id="Coils"/>
    </source>
</evidence>
<evidence type="ECO:0000256" key="2">
    <source>
        <dbReference type="SAM" id="MobiDB-lite"/>
    </source>
</evidence>
<proteinExistence type="predicted"/>
<dbReference type="OrthoDB" id="910577at2759"/>
<feature type="coiled-coil region" evidence="1">
    <location>
        <begin position="706"/>
        <end position="755"/>
    </location>
</feature>
<feature type="compositionally biased region" description="Basic residues" evidence="2">
    <location>
        <begin position="215"/>
        <end position="224"/>
    </location>
</feature>
<feature type="region of interest" description="Disordered" evidence="2">
    <location>
        <begin position="208"/>
        <end position="235"/>
    </location>
</feature>
<dbReference type="PANTHER" id="PTHR36607">
    <property type="entry name" value="1,2-DIHYDROXY-3-KETO-5-METHYLTHIOPENTENE DIOXYGENASE 4"/>
    <property type="match status" value="1"/>
</dbReference>
<dbReference type="Proteomes" id="UP000231279">
    <property type="component" value="Unassembled WGS sequence"/>
</dbReference>
<gene>
    <name evidence="3" type="ORF">CDL12_13650</name>
</gene>
<dbReference type="EMBL" id="NKXS01002421">
    <property type="protein sequence ID" value="PIN13728.1"/>
    <property type="molecule type" value="Genomic_DNA"/>
</dbReference>
<feature type="region of interest" description="Disordered" evidence="2">
    <location>
        <begin position="541"/>
        <end position="586"/>
    </location>
</feature>
<dbReference type="PANTHER" id="PTHR36607:SF23">
    <property type="entry name" value="AMINOTRANSFERASE-LIKE PLANT MOBILE DOMAIN-CONTAINING PROTEIN"/>
    <property type="match status" value="1"/>
</dbReference>
<accession>A0A2G9H879</accession>
<keyword evidence="4" id="KW-1185">Reference proteome</keyword>
<name>A0A2G9H879_9LAMI</name>
<evidence type="ECO:0000313" key="3">
    <source>
        <dbReference type="EMBL" id="PIN13728.1"/>
    </source>
</evidence>
<organism evidence="3 4">
    <name type="scientific">Handroanthus impetiginosus</name>
    <dbReference type="NCBI Taxonomy" id="429701"/>
    <lineage>
        <taxon>Eukaryota</taxon>
        <taxon>Viridiplantae</taxon>
        <taxon>Streptophyta</taxon>
        <taxon>Embryophyta</taxon>
        <taxon>Tracheophyta</taxon>
        <taxon>Spermatophyta</taxon>
        <taxon>Magnoliopsida</taxon>
        <taxon>eudicotyledons</taxon>
        <taxon>Gunneridae</taxon>
        <taxon>Pentapetalae</taxon>
        <taxon>asterids</taxon>
        <taxon>lamiids</taxon>
        <taxon>Lamiales</taxon>
        <taxon>Bignoniaceae</taxon>
        <taxon>Crescentiina</taxon>
        <taxon>Tabebuia alliance</taxon>
        <taxon>Handroanthus</taxon>
    </lineage>
</organism>
<dbReference type="AlphaFoldDB" id="A0A2G9H879"/>